<keyword evidence="6" id="KW-1185">Reference proteome</keyword>
<dbReference type="AlphaFoldDB" id="A0A2D0NBA8"/>
<dbReference type="Pfam" id="PF12080">
    <property type="entry name" value="GldM_4th"/>
    <property type="match status" value="1"/>
</dbReference>
<dbReference type="RefSeq" id="WP_099150891.1">
    <property type="nucleotide sequence ID" value="NZ_PDUD01000020.1"/>
</dbReference>
<feature type="domain" description="Gliding motility-associated protein GldM C-terminal" evidence="1">
    <location>
        <begin position="399"/>
        <end position="503"/>
    </location>
</feature>
<comment type="caution">
    <text evidence="5">The sequence shown here is derived from an EMBL/GenBank/DDBJ whole genome shotgun (WGS) entry which is preliminary data.</text>
</comment>
<evidence type="ECO:0000313" key="6">
    <source>
        <dbReference type="Proteomes" id="UP000223913"/>
    </source>
</evidence>
<name>A0A2D0NBA8_FLAN2</name>
<proteinExistence type="predicted"/>
<evidence type="ECO:0000259" key="3">
    <source>
        <dbReference type="Pfam" id="PF21601"/>
    </source>
</evidence>
<dbReference type="OrthoDB" id="1490890at2"/>
<dbReference type="InterPro" id="IPR048405">
    <property type="entry name" value="GldM_Ig-like-1"/>
</dbReference>
<evidence type="ECO:0000313" key="5">
    <source>
        <dbReference type="EMBL" id="PHN05801.1"/>
    </source>
</evidence>
<dbReference type="Pfam" id="PF21601">
    <property type="entry name" value="GldM_2nd"/>
    <property type="match status" value="1"/>
</dbReference>
<dbReference type="Pfam" id="PF12081">
    <property type="entry name" value="GldM_1st"/>
    <property type="match status" value="1"/>
</dbReference>
<feature type="domain" description="Gliding motility-associated protein GldM N-terminal" evidence="2">
    <location>
        <begin position="31"/>
        <end position="215"/>
    </location>
</feature>
<evidence type="ECO:0000259" key="4">
    <source>
        <dbReference type="Pfam" id="PF21602"/>
    </source>
</evidence>
<evidence type="ECO:0008006" key="7">
    <source>
        <dbReference type="Google" id="ProtNLM"/>
    </source>
</evidence>
<evidence type="ECO:0000259" key="1">
    <source>
        <dbReference type="Pfam" id="PF12080"/>
    </source>
</evidence>
<evidence type="ECO:0000259" key="2">
    <source>
        <dbReference type="Pfam" id="PF12081"/>
    </source>
</evidence>
<protein>
    <recommendedName>
        <fullName evidence="7">Gliding motility protein GldM</fullName>
    </recommendedName>
</protein>
<sequence length="506" mass="55828">MSSIPKEPRQLMINLMYLVLTAMLALNVSAEILNAFISLDRGLQESSQIVQLSNDQLSLAIEQQADAYSQFEPYREKTREVNELVKNLSLYLGGVRDTLIEAAGGRDEHGMPKKKKNKEIATRMMVKEGRGDLLKEQVLAVRAALLATVEDAGERAALEEAIPLRIAELPADSEEKDWSTFTFNQMPVVSVLPLLTKWQNDARIAQTVLLNHFLKKTEVNTIKPDAFIPVVAAEKSYVIRGEPYKSEIFLAAYSSTADNIKMWVDDRPVVVRNGKAEFNTSTGTIGAKQHRMRVELTDPVTGEVKRFDKTFGYEVGERSVTVAAEKMNVFYVGVENPLAISAAGVPSGQIKVTASGTELEKKSNGKYVAIPSKVGEATITVSGPGLNPTTFPYRVKRIPDPIPALGNLRGGDVPSGTFRAQQGLIPILEQFDFNARCSVISYEMARKPRSGDVALATNQGARYEAATRRLVDQADHGDTYYIDRIKVKCPGDISTRELSGMIFRIK</sequence>
<dbReference type="Pfam" id="PF21602">
    <property type="entry name" value="GldM_3rd"/>
    <property type="match status" value="1"/>
</dbReference>
<feature type="domain" description="Gliding motility-associated protein GldM second immunoglobulin-like" evidence="4">
    <location>
        <begin position="319"/>
        <end position="396"/>
    </location>
</feature>
<dbReference type="EMBL" id="PDUD01000020">
    <property type="protein sequence ID" value="PHN05801.1"/>
    <property type="molecule type" value="Genomic_DNA"/>
</dbReference>
<accession>A0A2D0NBA8</accession>
<organism evidence="5 6">
    <name type="scientific">Flavilitoribacter nigricans (strain ATCC 23147 / DSM 23189 / NBRC 102662 / NCIMB 1420 / SS-2)</name>
    <name type="common">Lewinella nigricans</name>
    <dbReference type="NCBI Taxonomy" id="1122177"/>
    <lineage>
        <taxon>Bacteria</taxon>
        <taxon>Pseudomonadati</taxon>
        <taxon>Bacteroidota</taxon>
        <taxon>Saprospiria</taxon>
        <taxon>Saprospirales</taxon>
        <taxon>Lewinellaceae</taxon>
        <taxon>Flavilitoribacter</taxon>
    </lineage>
</organism>
<dbReference type="Proteomes" id="UP000223913">
    <property type="component" value="Unassembled WGS sequence"/>
</dbReference>
<reference evidence="5 6" key="1">
    <citation type="submission" date="2017-10" db="EMBL/GenBank/DDBJ databases">
        <title>The draft genome sequence of Lewinella nigricans NBRC 102662.</title>
        <authorList>
            <person name="Wang K."/>
        </authorList>
    </citation>
    <scope>NUCLEOTIDE SEQUENCE [LARGE SCALE GENOMIC DNA]</scope>
    <source>
        <strain evidence="5 6">NBRC 102662</strain>
    </source>
</reference>
<gene>
    <name evidence="5" type="ORF">CRP01_15115</name>
</gene>
<dbReference type="InterPro" id="IPR048406">
    <property type="entry name" value="GldM_Ig-like-2"/>
</dbReference>
<dbReference type="InterPro" id="IPR022719">
    <property type="entry name" value="Motility-assoc_prot_GldM_C"/>
</dbReference>
<dbReference type="InterPro" id="IPR022720">
    <property type="entry name" value="Motility-assoc_prot_GldM_N"/>
</dbReference>
<feature type="domain" description="Gliding motility-associated protein GldM first immunoglobulin-like" evidence="3">
    <location>
        <begin position="221"/>
        <end position="315"/>
    </location>
</feature>